<comment type="caution">
    <text evidence="1">The sequence shown here is derived from an EMBL/GenBank/DDBJ whole genome shotgun (WGS) entry which is preliminary data.</text>
</comment>
<dbReference type="EMBL" id="JABFUD020000021">
    <property type="protein sequence ID" value="KAI5062910.1"/>
    <property type="molecule type" value="Genomic_DNA"/>
</dbReference>
<evidence type="ECO:0000313" key="2">
    <source>
        <dbReference type="Proteomes" id="UP000886520"/>
    </source>
</evidence>
<keyword evidence="2" id="KW-1185">Reference proteome</keyword>
<organism evidence="1 2">
    <name type="scientific">Adiantum capillus-veneris</name>
    <name type="common">Maidenhair fern</name>
    <dbReference type="NCBI Taxonomy" id="13818"/>
    <lineage>
        <taxon>Eukaryota</taxon>
        <taxon>Viridiplantae</taxon>
        <taxon>Streptophyta</taxon>
        <taxon>Embryophyta</taxon>
        <taxon>Tracheophyta</taxon>
        <taxon>Polypodiopsida</taxon>
        <taxon>Polypodiidae</taxon>
        <taxon>Polypodiales</taxon>
        <taxon>Pteridineae</taxon>
        <taxon>Pteridaceae</taxon>
        <taxon>Vittarioideae</taxon>
        <taxon>Adiantum</taxon>
    </lineage>
</organism>
<accession>A0A9D4U861</accession>
<sequence length="133" mass="15044">MVFSEFSHGNVLILQAIPKLVVASNKMKLDNCACLCDQDNPHQRELHEPFTYGYHVHIVVGNTNCVAFKCPPLIATRILGCGCGSFQHFKATPFLIRSIPWKMVCDSLAPVMMMTRLLALSFYSKLHILWLLH</sequence>
<proteinExistence type="predicted"/>
<dbReference type="AlphaFoldDB" id="A0A9D4U861"/>
<name>A0A9D4U861_ADICA</name>
<evidence type="ECO:0000313" key="1">
    <source>
        <dbReference type="EMBL" id="KAI5062910.1"/>
    </source>
</evidence>
<gene>
    <name evidence="1" type="ORF">GOP47_0021457</name>
</gene>
<protein>
    <submittedName>
        <fullName evidence="1">Uncharacterized protein</fullName>
    </submittedName>
</protein>
<reference evidence="1" key="1">
    <citation type="submission" date="2021-01" db="EMBL/GenBank/DDBJ databases">
        <title>Adiantum capillus-veneris genome.</title>
        <authorList>
            <person name="Fang Y."/>
            <person name="Liao Q."/>
        </authorList>
    </citation>
    <scope>NUCLEOTIDE SEQUENCE</scope>
    <source>
        <strain evidence="1">H3</strain>
        <tissue evidence="1">Leaf</tissue>
    </source>
</reference>
<dbReference type="Proteomes" id="UP000886520">
    <property type="component" value="Chromosome 21"/>
</dbReference>